<dbReference type="SMART" id="SM00862">
    <property type="entry name" value="Trans_reg_C"/>
    <property type="match status" value="1"/>
</dbReference>
<dbReference type="InterPro" id="IPR036388">
    <property type="entry name" value="WH-like_DNA-bd_sf"/>
</dbReference>
<keyword evidence="13" id="KW-1185">Reference proteome</keyword>
<proteinExistence type="predicted"/>
<dbReference type="Gene3D" id="3.40.50.2300">
    <property type="match status" value="1"/>
</dbReference>
<dbReference type="InterPro" id="IPR001789">
    <property type="entry name" value="Sig_transdc_resp-reg_receiver"/>
</dbReference>
<reference evidence="13" key="1">
    <citation type="submission" date="2015-07" db="EMBL/GenBank/DDBJ databases">
        <title>Complete Genome of Thermincola ferriacetica strain Z-0001T.</title>
        <authorList>
            <person name="Lusk B."/>
            <person name="Badalamenti J.P."/>
            <person name="Parameswaran P."/>
            <person name="Bond D.R."/>
            <person name="Torres C.I."/>
        </authorList>
    </citation>
    <scope>NUCLEOTIDE SEQUENCE [LARGE SCALE GENOMIC DNA]</scope>
    <source>
        <strain evidence="13">Z-0001</strain>
    </source>
</reference>
<protein>
    <recommendedName>
        <fullName evidence="1">Stage 0 sporulation protein A homolog</fullName>
    </recommendedName>
</protein>
<dbReference type="GO" id="GO:0006355">
    <property type="term" value="P:regulation of DNA-templated transcription"/>
    <property type="evidence" value="ECO:0007669"/>
    <property type="project" value="InterPro"/>
</dbReference>
<dbReference type="FunFam" id="3.40.50.2300:FF:000001">
    <property type="entry name" value="DNA-binding response regulator PhoB"/>
    <property type="match status" value="1"/>
</dbReference>
<dbReference type="PANTHER" id="PTHR48111:SF1">
    <property type="entry name" value="TWO-COMPONENT RESPONSE REGULATOR ORR33"/>
    <property type="match status" value="1"/>
</dbReference>
<feature type="domain" description="Response regulatory" evidence="10">
    <location>
        <begin position="2"/>
        <end position="115"/>
    </location>
</feature>
<organism evidence="12 13">
    <name type="scientific">Thermincola ferriacetica</name>
    <dbReference type="NCBI Taxonomy" id="281456"/>
    <lineage>
        <taxon>Bacteria</taxon>
        <taxon>Bacillati</taxon>
        <taxon>Bacillota</taxon>
        <taxon>Clostridia</taxon>
        <taxon>Eubacteriales</taxon>
        <taxon>Thermincolaceae</taxon>
        <taxon>Thermincola</taxon>
    </lineage>
</organism>
<evidence type="ECO:0000256" key="4">
    <source>
        <dbReference type="ARBA" id="ARBA00023015"/>
    </source>
</evidence>
<dbReference type="GO" id="GO:0032993">
    <property type="term" value="C:protein-DNA complex"/>
    <property type="evidence" value="ECO:0007669"/>
    <property type="project" value="TreeGrafter"/>
</dbReference>
<dbReference type="RefSeq" id="WP_052216918.1">
    <property type="nucleotide sequence ID" value="NZ_LGTE01000003.1"/>
</dbReference>
<evidence type="ECO:0000313" key="13">
    <source>
        <dbReference type="Proteomes" id="UP000037175"/>
    </source>
</evidence>
<gene>
    <name evidence="12" type="ORF">Tfer_0736</name>
</gene>
<dbReference type="PANTHER" id="PTHR48111">
    <property type="entry name" value="REGULATOR OF RPOS"/>
    <property type="match status" value="1"/>
</dbReference>
<dbReference type="GO" id="GO:0000976">
    <property type="term" value="F:transcription cis-regulatory region binding"/>
    <property type="evidence" value="ECO:0007669"/>
    <property type="project" value="TreeGrafter"/>
</dbReference>
<evidence type="ECO:0000256" key="6">
    <source>
        <dbReference type="ARBA" id="ARBA00023163"/>
    </source>
</evidence>
<dbReference type="Gene3D" id="1.10.10.10">
    <property type="entry name" value="Winged helix-like DNA-binding domain superfamily/Winged helix DNA-binding domain"/>
    <property type="match status" value="1"/>
</dbReference>
<dbReference type="InterPro" id="IPR039420">
    <property type="entry name" value="WalR-like"/>
</dbReference>
<keyword evidence="4" id="KW-0805">Transcription regulation</keyword>
<evidence type="ECO:0000256" key="9">
    <source>
        <dbReference type="PROSITE-ProRule" id="PRU01091"/>
    </source>
</evidence>
<comment type="caution">
    <text evidence="12">The sequence shown here is derived from an EMBL/GenBank/DDBJ whole genome shotgun (WGS) entry which is preliminary data.</text>
</comment>
<evidence type="ECO:0000256" key="7">
    <source>
        <dbReference type="ARBA" id="ARBA00024867"/>
    </source>
</evidence>
<dbReference type="InterPro" id="IPR011006">
    <property type="entry name" value="CheY-like_superfamily"/>
</dbReference>
<dbReference type="EMBL" id="LGTE01000003">
    <property type="protein sequence ID" value="KNZ70552.1"/>
    <property type="molecule type" value="Genomic_DNA"/>
</dbReference>
<dbReference type="SMART" id="SM00448">
    <property type="entry name" value="REC"/>
    <property type="match status" value="1"/>
</dbReference>
<comment type="function">
    <text evidence="7">May play the central regulatory role in sporulation. It may be an element of the effector pathway responsible for the activation of sporulation genes in response to nutritional stress. Spo0A may act in concert with spo0H (a sigma factor) to control the expression of some genes that are critical to the sporulation process.</text>
</comment>
<dbReference type="SUPFAM" id="SSF46894">
    <property type="entry name" value="C-terminal effector domain of the bipartite response regulators"/>
    <property type="match status" value="1"/>
</dbReference>
<evidence type="ECO:0000313" key="12">
    <source>
        <dbReference type="EMBL" id="KNZ70552.1"/>
    </source>
</evidence>
<evidence type="ECO:0000259" key="10">
    <source>
        <dbReference type="PROSITE" id="PS50110"/>
    </source>
</evidence>
<dbReference type="SUPFAM" id="SSF52172">
    <property type="entry name" value="CheY-like"/>
    <property type="match status" value="1"/>
</dbReference>
<evidence type="ECO:0000256" key="8">
    <source>
        <dbReference type="PROSITE-ProRule" id="PRU00169"/>
    </source>
</evidence>
<keyword evidence="6" id="KW-0804">Transcription</keyword>
<dbReference type="InterPro" id="IPR016032">
    <property type="entry name" value="Sig_transdc_resp-reg_C-effctor"/>
</dbReference>
<keyword evidence="3" id="KW-0902">Two-component regulatory system</keyword>
<dbReference type="Pfam" id="PF00072">
    <property type="entry name" value="Response_reg"/>
    <property type="match status" value="1"/>
</dbReference>
<evidence type="ECO:0000256" key="2">
    <source>
        <dbReference type="ARBA" id="ARBA00022553"/>
    </source>
</evidence>
<feature type="DNA-binding region" description="OmpR/PhoB-type" evidence="9">
    <location>
        <begin position="128"/>
        <end position="226"/>
    </location>
</feature>
<dbReference type="PROSITE" id="PS51755">
    <property type="entry name" value="OMPR_PHOB"/>
    <property type="match status" value="1"/>
</dbReference>
<dbReference type="AlphaFoldDB" id="A0A0L6W4P7"/>
<dbReference type="CDD" id="cd00383">
    <property type="entry name" value="trans_reg_C"/>
    <property type="match status" value="1"/>
</dbReference>
<feature type="domain" description="OmpR/PhoB-type" evidence="11">
    <location>
        <begin position="128"/>
        <end position="226"/>
    </location>
</feature>
<keyword evidence="5 9" id="KW-0238">DNA-binding</keyword>
<keyword evidence="2 8" id="KW-0597">Phosphoprotein</keyword>
<accession>A0A0L6W4P7</accession>
<feature type="modified residue" description="4-aspartylphosphate" evidence="8">
    <location>
        <position position="51"/>
    </location>
</feature>
<evidence type="ECO:0000256" key="1">
    <source>
        <dbReference type="ARBA" id="ARBA00018672"/>
    </source>
</evidence>
<dbReference type="PROSITE" id="PS50110">
    <property type="entry name" value="RESPONSE_REGULATORY"/>
    <property type="match status" value="1"/>
</dbReference>
<evidence type="ECO:0000259" key="11">
    <source>
        <dbReference type="PROSITE" id="PS51755"/>
    </source>
</evidence>
<dbReference type="GO" id="GO:0005829">
    <property type="term" value="C:cytosol"/>
    <property type="evidence" value="ECO:0007669"/>
    <property type="project" value="TreeGrafter"/>
</dbReference>
<evidence type="ECO:0000256" key="5">
    <source>
        <dbReference type="ARBA" id="ARBA00023125"/>
    </source>
</evidence>
<dbReference type="Gene3D" id="6.10.250.690">
    <property type="match status" value="1"/>
</dbReference>
<evidence type="ECO:0000256" key="3">
    <source>
        <dbReference type="ARBA" id="ARBA00023012"/>
    </source>
</evidence>
<name>A0A0L6W4P7_9FIRM</name>
<dbReference type="Pfam" id="PF00486">
    <property type="entry name" value="Trans_reg_C"/>
    <property type="match status" value="1"/>
</dbReference>
<dbReference type="InterPro" id="IPR001867">
    <property type="entry name" value="OmpR/PhoB-type_DNA-bd"/>
</dbReference>
<dbReference type="FunFam" id="1.10.10.10:FF:000018">
    <property type="entry name" value="DNA-binding response regulator ResD"/>
    <property type="match status" value="1"/>
</dbReference>
<sequence>MRVLVVEDEPDIRRLLRAYLEKEGFIVEETNNGQRALTMVDRNSYDLIILDIMIPEIDGWAVCQRIRKKSNIPIIMVTARGAEPDKIMGLELGADDYLVKPFSPKELIARIKALFRRIKAKTPPAETNDRISLGQMSIDPQSREVKVNECPIPLTPKEFSILYTLARHPNKAFTRNELLLEVWGDQFNDTRTVDAHIKQLREKLHKAGLSKDAVKTVWGVGYKLGDVNDV</sequence>
<dbReference type="Proteomes" id="UP000037175">
    <property type="component" value="Unassembled WGS sequence"/>
</dbReference>
<dbReference type="GO" id="GO:0000156">
    <property type="term" value="F:phosphorelay response regulator activity"/>
    <property type="evidence" value="ECO:0007669"/>
    <property type="project" value="TreeGrafter"/>
</dbReference>